<feature type="non-terminal residue" evidence="1">
    <location>
        <position position="1"/>
    </location>
</feature>
<proteinExistence type="predicted"/>
<comment type="caution">
    <text evidence="1">The sequence shown here is derived from an EMBL/GenBank/DDBJ whole genome shotgun (WGS) entry which is preliminary data.</text>
</comment>
<accession>A0ACA9LKE1</accession>
<dbReference type="EMBL" id="CAJVQC010003674">
    <property type="protein sequence ID" value="CAG8530639.1"/>
    <property type="molecule type" value="Genomic_DNA"/>
</dbReference>
<evidence type="ECO:0000313" key="1">
    <source>
        <dbReference type="EMBL" id="CAG8530639.1"/>
    </source>
</evidence>
<dbReference type="Proteomes" id="UP000789920">
    <property type="component" value="Unassembled WGS sequence"/>
</dbReference>
<sequence length="75" mass="8707">EKSLQNLKKSKIIAVNSEDSSEKDNKESLTMNKLKYQEQQLVLKEYALALRKHEAKVYSIELVNLEKEQKLKSAN</sequence>
<gene>
    <name evidence="1" type="ORF">RPERSI_LOCUS3123</name>
</gene>
<protein>
    <submittedName>
        <fullName evidence="1">33111_t:CDS:1</fullName>
    </submittedName>
</protein>
<evidence type="ECO:0000313" key="2">
    <source>
        <dbReference type="Proteomes" id="UP000789920"/>
    </source>
</evidence>
<organism evidence="1 2">
    <name type="scientific">Racocetra persica</name>
    <dbReference type="NCBI Taxonomy" id="160502"/>
    <lineage>
        <taxon>Eukaryota</taxon>
        <taxon>Fungi</taxon>
        <taxon>Fungi incertae sedis</taxon>
        <taxon>Mucoromycota</taxon>
        <taxon>Glomeromycotina</taxon>
        <taxon>Glomeromycetes</taxon>
        <taxon>Diversisporales</taxon>
        <taxon>Gigasporaceae</taxon>
        <taxon>Racocetra</taxon>
    </lineage>
</organism>
<name>A0ACA9LKE1_9GLOM</name>
<keyword evidence="2" id="KW-1185">Reference proteome</keyword>
<reference evidence="1" key="1">
    <citation type="submission" date="2021-06" db="EMBL/GenBank/DDBJ databases">
        <authorList>
            <person name="Kallberg Y."/>
            <person name="Tangrot J."/>
            <person name="Rosling A."/>
        </authorList>
    </citation>
    <scope>NUCLEOTIDE SEQUENCE</scope>
    <source>
        <strain evidence="1">MA461A</strain>
    </source>
</reference>